<comment type="subcellular location">
    <subcellularLocation>
        <location evidence="1">Cell membrane</location>
        <topology evidence="1">Multi-pass membrane protein</topology>
    </subcellularLocation>
</comment>
<keyword evidence="3" id="KW-1185">Reference proteome</keyword>
<feature type="transmembrane region" description="Helical" evidence="1">
    <location>
        <begin position="189"/>
        <end position="218"/>
    </location>
</feature>
<keyword evidence="1" id="KW-1003">Cell membrane</keyword>
<dbReference type="Proteomes" id="UP000035548">
    <property type="component" value="Chromosome"/>
</dbReference>
<dbReference type="OrthoDB" id="9805479at2"/>
<dbReference type="HAMAP" id="MF_02088">
    <property type="entry name" value="Q_prec_transport"/>
    <property type="match status" value="1"/>
</dbReference>
<dbReference type="Pfam" id="PF02592">
    <property type="entry name" value="Vut_1"/>
    <property type="match status" value="1"/>
</dbReference>
<dbReference type="KEGG" id="cut:CUTER_00640"/>
<feature type="transmembrane region" description="Helical" evidence="1">
    <location>
        <begin position="46"/>
        <end position="68"/>
    </location>
</feature>
<dbReference type="PATRIC" id="fig|1072256.5.peg.120"/>
<dbReference type="PANTHER" id="PTHR34300">
    <property type="entry name" value="QUEUOSINE PRECURSOR TRANSPORTER-RELATED"/>
    <property type="match status" value="1"/>
</dbReference>
<feature type="transmembrane region" description="Helical" evidence="1">
    <location>
        <begin position="80"/>
        <end position="101"/>
    </location>
</feature>
<dbReference type="GO" id="GO:0022857">
    <property type="term" value="F:transmembrane transporter activity"/>
    <property type="evidence" value="ECO:0007669"/>
    <property type="project" value="UniProtKB-UniRule"/>
</dbReference>
<protein>
    <recommendedName>
        <fullName evidence="1">Probable queuosine precursor transporter</fullName>
        <shortName evidence="1">Q precursor transporter</shortName>
    </recommendedName>
</protein>
<feature type="transmembrane region" description="Helical" evidence="1">
    <location>
        <begin position="154"/>
        <end position="183"/>
    </location>
</feature>
<keyword evidence="1" id="KW-0812">Transmembrane</keyword>
<dbReference type="STRING" id="1072256.CUTER_00640"/>
<dbReference type="RefSeq" id="WP_047258800.1">
    <property type="nucleotide sequence ID" value="NZ_CP011546.1"/>
</dbReference>
<dbReference type="InterPro" id="IPR003744">
    <property type="entry name" value="YhhQ"/>
</dbReference>
<evidence type="ECO:0000256" key="1">
    <source>
        <dbReference type="HAMAP-Rule" id="MF_02088"/>
    </source>
</evidence>
<feature type="transmembrane region" description="Helical" evidence="1">
    <location>
        <begin position="21"/>
        <end position="40"/>
    </location>
</feature>
<accession>A0A0G3HGB3</accession>
<evidence type="ECO:0000313" key="3">
    <source>
        <dbReference type="Proteomes" id="UP000035548"/>
    </source>
</evidence>
<keyword evidence="1" id="KW-0472">Membrane</keyword>
<comment type="function">
    <text evidence="1">Involved in the import of queuosine (Q) precursors, required for Q precursor salvage.</text>
</comment>
<comment type="similarity">
    <text evidence="1">Belongs to the vitamin uptake transporter (VUT/ECF) (TC 2.A.88) family. Q precursor transporter subfamily.</text>
</comment>
<proteinExistence type="inferred from homology"/>
<reference evidence="3" key="2">
    <citation type="submission" date="2015-05" db="EMBL/GenBank/DDBJ databases">
        <title>Complete genome sequence of Corynebacterium uterequi DSM 45634, isolated from the uterus of a maiden mare.</title>
        <authorList>
            <person name="Ruckert C."/>
            <person name="Albersmeier A."/>
            <person name="Winkler A."/>
            <person name="Tauch A."/>
        </authorList>
    </citation>
    <scope>NUCLEOTIDE SEQUENCE [LARGE SCALE GENOMIC DNA]</scope>
    <source>
        <strain evidence="3">DSM 45634</strain>
    </source>
</reference>
<dbReference type="PANTHER" id="PTHR34300:SF2">
    <property type="entry name" value="QUEUOSINE PRECURSOR TRANSPORTER-RELATED"/>
    <property type="match status" value="1"/>
</dbReference>
<feature type="transmembrane region" description="Helical" evidence="1">
    <location>
        <begin position="113"/>
        <end position="133"/>
    </location>
</feature>
<organism evidence="2 3">
    <name type="scientific">Corynebacterium uterequi</name>
    <dbReference type="NCBI Taxonomy" id="1072256"/>
    <lineage>
        <taxon>Bacteria</taxon>
        <taxon>Bacillati</taxon>
        <taxon>Actinomycetota</taxon>
        <taxon>Actinomycetes</taxon>
        <taxon>Mycobacteriales</taxon>
        <taxon>Corynebacteriaceae</taxon>
        <taxon>Corynebacterium</taxon>
    </lineage>
</organism>
<dbReference type="GO" id="GO:0005886">
    <property type="term" value="C:plasma membrane"/>
    <property type="evidence" value="ECO:0007669"/>
    <property type="project" value="UniProtKB-SubCell"/>
</dbReference>
<keyword evidence="1" id="KW-1133">Transmembrane helix</keyword>
<evidence type="ECO:0000313" key="2">
    <source>
        <dbReference type="EMBL" id="AKK10152.1"/>
    </source>
</evidence>
<keyword evidence="1" id="KW-0813">Transport</keyword>
<gene>
    <name evidence="2" type="ORF">CUTER_00640</name>
</gene>
<name>A0A0G3HGB3_9CORY</name>
<sequence length="224" mass="23797">MADSTTSIIDAPRHVATGSGLYPVLVAMSASVFLLSNILASKGVQIGPLVLDAAFFLFPVSYIIGDLISEVYGFRAARRTVLTGFGIMVFAVICFYIGIALPAADFYPNNAEFALILGLVPRIVAASLAGYALGQLLNAWALVKIKARTGERSLWARLVGSTVVGQFGDTLVFCTIAAPAIGITNAGDFANYVIVGFLWKTLLEAMLLPATYGVVAAVKKHERY</sequence>
<dbReference type="AlphaFoldDB" id="A0A0G3HGB3"/>
<dbReference type="EMBL" id="CP011546">
    <property type="protein sequence ID" value="AKK10152.1"/>
    <property type="molecule type" value="Genomic_DNA"/>
</dbReference>
<dbReference type="NCBIfam" id="TIGR00697">
    <property type="entry name" value="queuosine precursor transporter"/>
    <property type="match status" value="1"/>
</dbReference>
<reference evidence="2 3" key="1">
    <citation type="journal article" date="2015" name="Genome Announc.">
        <title>Virulence Factor Genes Detected in the Complete Genome Sequence of Corynebacterium uterequi DSM 45634, Isolated from the Uterus of a Maiden Mare.</title>
        <authorList>
            <person name="Ruckert C."/>
            <person name="Kriete M."/>
            <person name="Jaenicke S."/>
            <person name="Winkler A."/>
            <person name="Tauch A."/>
        </authorList>
    </citation>
    <scope>NUCLEOTIDE SEQUENCE [LARGE SCALE GENOMIC DNA]</scope>
    <source>
        <strain evidence="2 3">DSM 45634</strain>
    </source>
</reference>